<reference evidence="2" key="1">
    <citation type="journal article" date="2014" name="Int. J. Syst. Evol. Microbiol.">
        <title>Complete genome sequence of Corynebacterium casei LMG S-19264T (=DSM 44701T), isolated from a smear-ripened cheese.</title>
        <authorList>
            <consortium name="US DOE Joint Genome Institute (JGI-PGF)"/>
            <person name="Walter F."/>
            <person name="Albersmeier A."/>
            <person name="Kalinowski J."/>
            <person name="Ruckert C."/>
        </authorList>
    </citation>
    <scope>NUCLEOTIDE SEQUENCE</scope>
    <source>
        <strain evidence="2">CGMCC 1.15448</strain>
    </source>
</reference>
<evidence type="ECO:0000313" key="3">
    <source>
        <dbReference type="Proteomes" id="UP000607559"/>
    </source>
</evidence>
<reference evidence="2" key="2">
    <citation type="submission" date="2020-09" db="EMBL/GenBank/DDBJ databases">
        <authorList>
            <person name="Sun Q."/>
            <person name="Zhou Y."/>
        </authorList>
    </citation>
    <scope>NUCLEOTIDE SEQUENCE</scope>
    <source>
        <strain evidence="2">CGMCC 1.15448</strain>
    </source>
</reference>
<accession>A0A8J2XRI8</accession>
<organism evidence="2 3">
    <name type="scientific">Puia dinghuensis</name>
    <dbReference type="NCBI Taxonomy" id="1792502"/>
    <lineage>
        <taxon>Bacteria</taxon>
        <taxon>Pseudomonadati</taxon>
        <taxon>Bacteroidota</taxon>
        <taxon>Chitinophagia</taxon>
        <taxon>Chitinophagales</taxon>
        <taxon>Chitinophagaceae</taxon>
        <taxon>Puia</taxon>
    </lineage>
</organism>
<comment type="caution">
    <text evidence="2">The sequence shown here is derived from an EMBL/GenBank/DDBJ whole genome shotgun (WGS) entry which is preliminary data.</text>
</comment>
<dbReference type="RefSeq" id="WP_188928743.1">
    <property type="nucleotide sequence ID" value="NZ_BMJC01000001.1"/>
</dbReference>
<dbReference type="EMBL" id="BMJC01000001">
    <property type="protein sequence ID" value="GGA87096.1"/>
    <property type="molecule type" value="Genomic_DNA"/>
</dbReference>
<sequence>MNMARFFLLVIGLLSLHGICCGQKTDTLPIIRKQHTESPYKIDTLARHSHNPRKATLYSTFFPGLGQIYNRKYWKVPIVWAAVGIPAYLYFDNKKWYDRCQYAISVIDTYQGSATGVPDSVFKKVDPKLQPFVTNGDDNSLRNYRNEYRKDEDYSILFFILFWGLNIVDATVDAHLMNFDVGNELSLHLDHPSSNAMVRGPMGPGMGLSLLVDFHKPKYKALAALP</sequence>
<feature type="domain" description="DUF5683" evidence="1">
    <location>
        <begin position="49"/>
        <end position="209"/>
    </location>
</feature>
<dbReference type="AlphaFoldDB" id="A0A8J2XRI8"/>
<name>A0A8J2XRI8_9BACT</name>
<protein>
    <recommendedName>
        <fullName evidence="1">DUF5683 domain-containing protein</fullName>
    </recommendedName>
</protein>
<keyword evidence="3" id="KW-1185">Reference proteome</keyword>
<gene>
    <name evidence="2" type="ORF">GCM10011511_07750</name>
</gene>
<evidence type="ECO:0000259" key="1">
    <source>
        <dbReference type="Pfam" id="PF18935"/>
    </source>
</evidence>
<dbReference type="Proteomes" id="UP000607559">
    <property type="component" value="Unassembled WGS sequence"/>
</dbReference>
<dbReference type="Pfam" id="PF18935">
    <property type="entry name" value="DUF5683"/>
    <property type="match status" value="1"/>
</dbReference>
<proteinExistence type="predicted"/>
<dbReference type="InterPro" id="IPR043738">
    <property type="entry name" value="DUF5683"/>
</dbReference>
<evidence type="ECO:0000313" key="2">
    <source>
        <dbReference type="EMBL" id="GGA87096.1"/>
    </source>
</evidence>